<evidence type="ECO:0000313" key="2">
    <source>
        <dbReference type="Proteomes" id="UP001140096"/>
    </source>
</evidence>
<reference evidence="1" key="1">
    <citation type="submission" date="2022-07" db="EMBL/GenBank/DDBJ databases">
        <title>Phylogenomic reconstructions and comparative analyses of Kickxellomycotina fungi.</title>
        <authorList>
            <person name="Reynolds N.K."/>
            <person name="Stajich J.E."/>
            <person name="Barry K."/>
            <person name="Grigoriev I.V."/>
            <person name="Crous P."/>
            <person name="Smith M.E."/>
        </authorList>
    </citation>
    <scope>NUCLEOTIDE SEQUENCE</scope>
    <source>
        <strain evidence="1">CBS 102833</strain>
    </source>
</reference>
<name>A0ACC1LNK0_9FUNG</name>
<organism evidence="1 2">
    <name type="scientific">Coemansia furcata</name>
    <dbReference type="NCBI Taxonomy" id="417177"/>
    <lineage>
        <taxon>Eukaryota</taxon>
        <taxon>Fungi</taxon>
        <taxon>Fungi incertae sedis</taxon>
        <taxon>Zoopagomycota</taxon>
        <taxon>Kickxellomycotina</taxon>
        <taxon>Kickxellomycetes</taxon>
        <taxon>Kickxellales</taxon>
        <taxon>Kickxellaceae</taxon>
        <taxon>Coemansia</taxon>
    </lineage>
</organism>
<gene>
    <name evidence="1" type="ORF">H4S07_001010</name>
</gene>
<proteinExistence type="predicted"/>
<dbReference type="Proteomes" id="UP001140096">
    <property type="component" value="Unassembled WGS sequence"/>
</dbReference>
<accession>A0ACC1LNK0</accession>
<protein>
    <submittedName>
        <fullName evidence="1">Uncharacterized protein</fullName>
    </submittedName>
</protein>
<evidence type="ECO:0000313" key="1">
    <source>
        <dbReference type="EMBL" id="KAJ2812982.1"/>
    </source>
</evidence>
<dbReference type="EMBL" id="JANBUP010000124">
    <property type="protein sequence ID" value="KAJ2812982.1"/>
    <property type="molecule type" value="Genomic_DNA"/>
</dbReference>
<comment type="caution">
    <text evidence="1">The sequence shown here is derived from an EMBL/GenBank/DDBJ whole genome shotgun (WGS) entry which is preliminary data.</text>
</comment>
<sequence length="194" mass="22098">MTMRHHNLNTQTAAFILSHILALRLFTVTYGDKGQVGQKIHDSLSDEDKDRVSPQQCQHAYLHFENVVKAHINNNTPWPSHIPGIRCEFHADEYDALSRDLGVWRSALIDIRDYDEHEQRIANAGVDQFLRAAAMMDISQEEQQSWGEHDDNDDAQHTDNDSADANNSYTPEGRAPSRTPPYVGDMNRRITTSD</sequence>
<keyword evidence="2" id="KW-1185">Reference proteome</keyword>